<name>A0ABX1TFC1_9PROT</name>
<feature type="transmembrane region" description="Helical" evidence="5">
    <location>
        <begin position="419"/>
        <end position="437"/>
    </location>
</feature>
<dbReference type="Proteomes" id="UP000886469">
    <property type="component" value="Unassembled WGS sequence"/>
</dbReference>
<dbReference type="PANTHER" id="PTHR43021">
    <property type="entry name" value="NA(+)/H(+) ANTIPORTER-RELATED"/>
    <property type="match status" value="1"/>
</dbReference>
<feature type="transmembrane region" description="Helical" evidence="5">
    <location>
        <begin position="21"/>
        <end position="39"/>
    </location>
</feature>
<keyword evidence="8" id="KW-1185">Reference proteome</keyword>
<evidence type="ECO:0000256" key="4">
    <source>
        <dbReference type="ARBA" id="ARBA00023136"/>
    </source>
</evidence>
<keyword evidence="4 5" id="KW-0472">Membrane</keyword>
<dbReference type="Gene3D" id="1.20.1530.20">
    <property type="match status" value="1"/>
</dbReference>
<gene>
    <name evidence="7" type="ORF">E4Q08_20950</name>
</gene>
<dbReference type="InterPro" id="IPR006153">
    <property type="entry name" value="Cation/H_exchanger_TM"/>
</dbReference>
<dbReference type="InterPro" id="IPR038770">
    <property type="entry name" value="Na+/solute_symporter_sf"/>
</dbReference>
<feature type="transmembrane region" description="Helical" evidence="5">
    <location>
        <begin position="178"/>
        <end position="198"/>
    </location>
</feature>
<keyword evidence="3 5" id="KW-1133">Transmembrane helix</keyword>
<protein>
    <recommendedName>
        <fullName evidence="6">Cation/H+ exchanger transmembrane domain-containing protein</fullName>
    </recommendedName>
</protein>
<evidence type="ECO:0000313" key="8">
    <source>
        <dbReference type="Proteomes" id="UP000886469"/>
    </source>
</evidence>
<evidence type="ECO:0000256" key="1">
    <source>
        <dbReference type="ARBA" id="ARBA00004141"/>
    </source>
</evidence>
<evidence type="ECO:0000259" key="6">
    <source>
        <dbReference type="Pfam" id="PF00999"/>
    </source>
</evidence>
<dbReference type="RefSeq" id="WP_169071811.1">
    <property type="nucleotide sequence ID" value="NZ_JAZKUC010000001.1"/>
</dbReference>
<feature type="transmembrane region" description="Helical" evidence="5">
    <location>
        <begin position="96"/>
        <end position="117"/>
    </location>
</feature>
<dbReference type="Pfam" id="PF00999">
    <property type="entry name" value="Na_H_Exchanger"/>
    <property type="match status" value="1"/>
</dbReference>
<feature type="transmembrane region" description="Helical" evidence="5">
    <location>
        <begin position="333"/>
        <end position="352"/>
    </location>
</feature>
<sequence>MAAVKGCVIGVRHCSNRDRKTIIFTINVISIDFLYLHLWRQHCAKAAGHVFVPLRAPVRVRDSMFNSIQIFGVALLGGLGAGEFSRRALALPRTTGYVVFGLLVGQSGLGWIAPYHIESNQLFIDLALGLILFELGYQVPLVAVSEGWNRLSAGILISLTTGATVVLALLAMDFSASSAVFATALCLATSPAITIATCSDVGARGEKTGLLFTMVAIDGCVALVVSTWSMPLLVEDGAIYSLAGAWTATQEVGGAVVLGGACTALVLTGAQLLGRRSEHQHLLILGTIVLGVGTAIHLDISALLPMLLFGYLTRALDRNKQVVAIRIASDARIFLVATFVLAGAALDIGVVVESWPDAVLVIIARFAGQLAGVLLNRNRLCLGTASSIYLSIGLQPMSSIALVLLANMQTLYSGLEPRLTGALLATILLMQLFGPLATQTAIKGFGEATYLQSDDPAAEKPASNKGSWGDKS</sequence>
<evidence type="ECO:0000313" key="7">
    <source>
        <dbReference type="EMBL" id="NMQ07532.1"/>
    </source>
</evidence>
<feature type="transmembrane region" description="Helical" evidence="5">
    <location>
        <begin position="282"/>
        <end position="312"/>
    </location>
</feature>
<accession>A0ABX1TFC1</accession>
<evidence type="ECO:0000256" key="2">
    <source>
        <dbReference type="ARBA" id="ARBA00022692"/>
    </source>
</evidence>
<feature type="transmembrane region" description="Helical" evidence="5">
    <location>
        <begin position="210"/>
        <end position="230"/>
    </location>
</feature>
<feature type="transmembrane region" description="Helical" evidence="5">
    <location>
        <begin position="388"/>
        <end position="407"/>
    </location>
</feature>
<evidence type="ECO:0000256" key="5">
    <source>
        <dbReference type="SAM" id="Phobius"/>
    </source>
</evidence>
<feature type="transmembrane region" description="Helical" evidence="5">
    <location>
        <begin position="151"/>
        <end position="172"/>
    </location>
</feature>
<comment type="caution">
    <text evidence="7">The sequence shown here is derived from an EMBL/GenBank/DDBJ whole genome shotgun (WGS) entry which is preliminary data.</text>
</comment>
<dbReference type="EMBL" id="SPMX01000080">
    <property type="protein sequence ID" value="NMQ07532.1"/>
    <property type="molecule type" value="Genomic_DNA"/>
</dbReference>
<evidence type="ECO:0000256" key="3">
    <source>
        <dbReference type="ARBA" id="ARBA00022989"/>
    </source>
</evidence>
<keyword evidence="2 5" id="KW-0812">Transmembrane</keyword>
<dbReference type="PANTHER" id="PTHR43021:SF2">
    <property type="entry name" value="CATION_H+ EXCHANGER DOMAIN-CONTAINING PROTEIN"/>
    <property type="match status" value="1"/>
</dbReference>
<feature type="transmembrane region" description="Helical" evidence="5">
    <location>
        <begin position="123"/>
        <end position="144"/>
    </location>
</feature>
<organism evidence="7 8">
    <name type="scientific">Candidatus Accumulibacter contiguus</name>
    <dbReference type="NCBI Taxonomy" id="2954381"/>
    <lineage>
        <taxon>Bacteria</taxon>
        <taxon>Pseudomonadati</taxon>
        <taxon>Pseudomonadota</taxon>
        <taxon>Betaproteobacteria</taxon>
        <taxon>Candidatus Accumulibacter</taxon>
    </lineage>
</organism>
<proteinExistence type="predicted"/>
<feature type="transmembrane region" description="Helical" evidence="5">
    <location>
        <begin position="64"/>
        <end position="84"/>
    </location>
</feature>
<comment type="subcellular location">
    <subcellularLocation>
        <location evidence="1">Membrane</location>
        <topology evidence="1">Multi-pass membrane protein</topology>
    </subcellularLocation>
</comment>
<feature type="domain" description="Cation/H+ exchanger transmembrane" evidence="6">
    <location>
        <begin position="74"/>
        <end position="433"/>
    </location>
</feature>
<reference evidence="7" key="1">
    <citation type="submission" date="2019-03" db="EMBL/GenBank/DDBJ databases">
        <title>Metabolic reconstructions from genomes of highly enriched 'Candidatus Accumulibacter' and 'Candidatus Competibacter' bioreactor populations.</title>
        <authorList>
            <person name="Annavajhala M.K."/>
            <person name="Welles L."/>
            <person name="Abbas B."/>
            <person name="Sorokin D."/>
            <person name="Park H."/>
            <person name="Van Loosdrecht M."/>
            <person name="Chandran K."/>
        </authorList>
    </citation>
    <scope>NUCLEOTIDE SEQUENCE</scope>
    <source>
        <strain evidence="7">SBR_L</strain>
    </source>
</reference>